<dbReference type="EMBL" id="AP018738">
    <property type="protein sequence ID" value="BBE50895.1"/>
    <property type="molecule type" value="Genomic_DNA"/>
</dbReference>
<dbReference type="RefSeq" id="WP_035383966.1">
    <property type="nucleotide sequence ID" value="NZ_AP018738.1"/>
</dbReference>
<proteinExistence type="predicted"/>
<sequence>MLPNAKCSELVSILASLDPVSQAAGTVATGWIPVGNFHAILALIETGALGASATLDAKFQQALDAAGTGVKDVTGRAITQITQVGGGSAKQALINLRPEDLDSANGYGFVRLSITVGVAASLVAAQVIGFNPRFADASAFNQAAVAQIV</sequence>
<accession>A0A2Z6GCM7</accession>
<dbReference type="Proteomes" id="UP000033070">
    <property type="component" value="Chromosome"/>
</dbReference>
<dbReference type="STRING" id="1188319.OYT1_01998"/>
<reference evidence="1 2" key="1">
    <citation type="submission" date="2018-06" db="EMBL/GenBank/DDBJ databases">
        <title>OYT1 Genome Sequencing.</title>
        <authorList>
            <person name="Kato S."/>
            <person name="Itoh T."/>
            <person name="Ohkuma M."/>
        </authorList>
    </citation>
    <scope>NUCLEOTIDE SEQUENCE [LARGE SCALE GENOMIC DNA]</scope>
    <source>
        <strain evidence="1 2">OYT1</strain>
    </source>
</reference>
<keyword evidence="2" id="KW-1185">Reference proteome</keyword>
<name>A0A2Z6GCM7_9PROT</name>
<dbReference type="KEGG" id="fam:OYT1_ch1338"/>
<dbReference type="OrthoDB" id="8899643at2"/>
<dbReference type="AlphaFoldDB" id="A0A2Z6GCM7"/>
<gene>
    <name evidence="1" type="ORF">OYT1_ch1338</name>
</gene>
<evidence type="ECO:0000313" key="2">
    <source>
        <dbReference type="Proteomes" id="UP000033070"/>
    </source>
</evidence>
<evidence type="ECO:0000313" key="1">
    <source>
        <dbReference type="EMBL" id="BBE50895.1"/>
    </source>
</evidence>
<protein>
    <submittedName>
        <fullName evidence="1">Uncharacterized protein</fullName>
    </submittedName>
</protein>
<organism evidence="1 2">
    <name type="scientific">Ferriphaselus amnicola</name>
    <dbReference type="NCBI Taxonomy" id="1188319"/>
    <lineage>
        <taxon>Bacteria</taxon>
        <taxon>Pseudomonadati</taxon>
        <taxon>Pseudomonadota</taxon>
        <taxon>Betaproteobacteria</taxon>
        <taxon>Nitrosomonadales</taxon>
        <taxon>Gallionellaceae</taxon>
        <taxon>Ferriphaselus</taxon>
    </lineage>
</organism>